<name>A0A238X6N4_9PSEU</name>
<evidence type="ECO:0000256" key="4">
    <source>
        <dbReference type="ARBA" id="ARBA00022989"/>
    </source>
</evidence>
<evidence type="ECO:0000256" key="6">
    <source>
        <dbReference type="SAM" id="MobiDB-lite"/>
    </source>
</evidence>
<proteinExistence type="predicted"/>
<evidence type="ECO:0000256" key="7">
    <source>
        <dbReference type="SAM" id="Phobius"/>
    </source>
</evidence>
<evidence type="ECO:0000256" key="2">
    <source>
        <dbReference type="ARBA" id="ARBA00022475"/>
    </source>
</evidence>
<comment type="subcellular location">
    <subcellularLocation>
        <location evidence="1">Cell membrane</location>
        <topology evidence="1">Multi-pass membrane protein</topology>
    </subcellularLocation>
</comment>
<evidence type="ECO:0000256" key="3">
    <source>
        <dbReference type="ARBA" id="ARBA00022692"/>
    </source>
</evidence>
<feature type="compositionally biased region" description="Basic and acidic residues" evidence="6">
    <location>
        <begin position="366"/>
        <end position="376"/>
    </location>
</feature>
<evidence type="ECO:0000256" key="5">
    <source>
        <dbReference type="ARBA" id="ARBA00023136"/>
    </source>
</evidence>
<feature type="compositionally biased region" description="Polar residues" evidence="6">
    <location>
        <begin position="1"/>
        <end position="12"/>
    </location>
</feature>
<dbReference type="EMBL" id="FZNW01000009">
    <property type="protein sequence ID" value="SNR54203.1"/>
    <property type="molecule type" value="Genomic_DNA"/>
</dbReference>
<feature type="transmembrane region" description="Helical" evidence="7">
    <location>
        <begin position="287"/>
        <end position="310"/>
    </location>
</feature>
<feature type="region of interest" description="Disordered" evidence="6">
    <location>
        <begin position="1"/>
        <end position="21"/>
    </location>
</feature>
<dbReference type="GO" id="GO:0005886">
    <property type="term" value="C:plasma membrane"/>
    <property type="evidence" value="ECO:0007669"/>
    <property type="project" value="UniProtKB-SubCell"/>
</dbReference>
<gene>
    <name evidence="8" type="ORF">SAMN06265360_10993</name>
</gene>
<evidence type="ECO:0000256" key="1">
    <source>
        <dbReference type="ARBA" id="ARBA00004651"/>
    </source>
</evidence>
<evidence type="ECO:0000313" key="9">
    <source>
        <dbReference type="Proteomes" id="UP000198348"/>
    </source>
</evidence>
<keyword evidence="3 7" id="KW-0812">Transmembrane</keyword>
<protein>
    <submittedName>
        <fullName evidence="8">Membrane protein</fullName>
    </submittedName>
</protein>
<dbReference type="Proteomes" id="UP000198348">
    <property type="component" value="Unassembled WGS sequence"/>
</dbReference>
<feature type="transmembrane region" description="Helical" evidence="7">
    <location>
        <begin position="146"/>
        <end position="169"/>
    </location>
</feature>
<dbReference type="InterPro" id="IPR017039">
    <property type="entry name" value="Virul_fac_BrkB"/>
</dbReference>
<sequence>MSSATDRPTTQEAPGPPQARGWLRRGSLVVSRMRQRVHRPLAVSRASFVKLPRRTLVRAWQGNVFSEAAKTAFWQTLSLPPLLLAVLGSLGYMGDWFSPRVVDDALVEIIRLSRTIFSERVVTDFIEPTVADILTVGQAQIVSTGFLIALFAGSAATSAFVDAITAAHGQQGFRNEAWQRLLSLLLYIASLALLIVVLPVIAVGPDMLSRVMPGDWRPLLADWVGQLYFPTLGTVLVLGLATLYKLALPRKLPWHRGLPGAVLAMLIFLLSSSFLRQYLSDATATGYTYGAVATPIAFLLFVFFIGLAVIGGAHFNSAIEELWPSQPRRRQRGRWHRLERVRETSRTRAGTQQDGGGASAEAATPPRDHRTRADPR</sequence>
<keyword evidence="5 7" id="KW-0472">Membrane</keyword>
<feature type="compositionally biased region" description="Basic and acidic residues" evidence="6">
    <location>
        <begin position="336"/>
        <end position="346"/>
    </location>
</feature>
<accession>A0A238X6N4</accession>
<keyword evidence="4 7" id="KW-1133">Transmembrane helix</keyword>
<keyword evidence="2" id="KW-1003">Cell membrane</keyword>
<feature type="transmembrane region" description="Helical" evidence="7">
    <location>
        <begin position="181"/>
        <end position="203"/>
    </location>
</feature>
<evidence type="ECO:0000313" key="8">
    <source>
        <dbReference type="EMBL" id="SNR54203.1"/>
    </source>
</evidence>
<dbReference type="PANTHER" id="PTHR30213:SF0">
    <property type="entry name" value="UPF0761 MEMBRANE PROTEIN YIHY"/>
    <property type="match status" value="1"/>
</dbReference>
<dbReference type="PANTHER" id="PTHR30213">
    <property type="entry name" value="INNER MEMBRANE PROTEIN YHJD"/>
    <property type="match status" value="1"/>
</dbReference>
<organism evidence="8 9">
    <name type="scientific">Haloechinothrix alba</name>
    <dbReference type="NCBI Taxonomy" id="664784"/>
    <lineage>
        <taxon>Bacteria</taxon>
        <taxon>Bacillati</taxon>
        <taxon>Actinomycetota</taxon>
        <taxon>Actinomycetes</taxon>
        <taxon>Pseudonocardiales</taxon>
        <taxon>Pseudonocardiaceae</taxon>
        <taxon>Haloechinothrix</taxon>
    </lineage>
</organism>
<feature type="region of interest" description="Disordered" evidence="6">
    <location>
        <begin position="333"/>
        <end position="376"/>
    </location>
</feature>
<reference evidence="8 9" key="1">
    <citation type="submission" date="2017-06" db="EMBL/GenBank/DDBJ databases">
        <authorList>
            <person name="Kim H.J."/>
            <person name="Triplett B.A."/>
        </authorList>
    </citation>
    <scope>NUCLEOTIDE SEQUENCE [LARGE SCALE GENOMIC DNA]</scope>
    <source>
        <strain evidence="8 9">DSM 45207</strain>
    </source>
</reference>
<feature type="transmembrane region" description="Helical" evidence="7">
    <location>
        <begin position="256"/>
        <end position="275"/>
    </location>
</feature>
<dbReference type="AlphaFoldDB" id="A0A238X6N4"/>
<dbReference type="Pfam" id="PF03631">
    <property type="entry name" value="Virul_fac_BrkB"/>
    <property type="match status" value="1"/>
</dbReference>
<feature type="transmembrane region" description="Helical" evidence="7">
    <location>
        <begin position="223"/>
        <end position="244"/>
    </location>
</feature>
<keyword evidence="9" id="KW-1185">Reference proteome</keyword>